<reference evidence="4 5" key="1">
    <citation type="submission" date="2018-06" db="EMBL/GenBank/DDBJ databases">
        <title>Genomic Encyclopedia of Type Strains, Phase IV (KMG-IV): sequencing the most valuable type-strain genomes for metagenomic binning, comparative biology and taxonomic classification.</title>
        <authorList>
            <person name="Goeker M."/>
        </authorList>
    </citation>
    <scope>NUCLEOTIDE SEQUENCE [LARGE SCALE GENOMIC DNA]</scope>
    <source>
        <strain evidence="4 5">DSM 25619</strain>
    </source>
</reference>
<dbReference type="OrthoDB" id="9796962at2"/>
<dbReference type="PIRSF" id="PIRSF037139">
    <property type="entry name" value="UCP037139"/>
    <property type="match status" value="1"/>
</dbReference>
<feature type="region of interest" description="Disordered" evidence="1">
    <location>
        <begin position="176"/>
        <end position="196"/>
    </location>
</feature>
<dbReference type="AlphaFoldDB" id="A0A366E5L8"/>
<dbReference type="EMBL" id="QNRH01000002">
    <property type="protein sequence ID" value="RBO97653.1"/>
    <property type="molecule type" value="Genomic_DNA"/>
</dbReference>
<dbReference type="PANTHER" id="PTHR36302:SF1">
    <property type="entry name" value="COPPER CHAPERONE PCU(A)C"/>
    <property type="match status" value="1"/>
</dbReference>
<feature type="signal peptide" evidence="2">
    <location>
        <begin position="1"/>
        <end position="24"/>
    </location>
</feature>
<evidence type="ECO:0000313" key="4">
    <source>
        <dbReference type="EMBL" id="RBO97653.1"/>
    </source>
</evidence>
<evidence type="ECO:0000313" key="5">
    <source>
        <dbReference type="Proteomes" id="UP000252893"/>
    </source>
</evidence>
<gene>
    <name evidence="4" type="ORF">DFR47_102440</name>
</gene>
<dbReference type="InterPro" id="IPR036182">
    <property type="entry name" value="PCuAC_sf"/>
</dbReference>
<comment type="caution">
    <text evidence="4">The sequence shown here is derived from an EMBL/GenBank/DDBJ whole genome shotgun (WGS) entry which is preliminary data.</text>
</comment>
<feature type="domain" description="YncI copper-binding" evidence="3">
    <location>
        <begin position="25"/>
        <end position="171"/>
    </location>
</feature>
<dbReference type="InterPro" id="IPR038507">
    <property type="entry name" value="YcnI-like_sf"/>
</dbReference>
<sequence length="340" mass="36196">MMKTIFTPLCVSALILGTAGLAQAHVSLETPQANAGSAYKAVLKIPHGCGAAATTQVSVKIPEGVIAAQPQAKAGWEIETVKSDYQHSYKLYGKDVKSGVTEIIWKGGNLPSDFYDEFSFVGKLASFDKDTALSFPTVQTCEDGKTENWTDIAAEGQNPHELKNPAPQLNVTVATGDHSAHDNHSDHDTKGGHDMHGTQAADAVTIGDLSLAKAHSVATIPNARVAGGYVVITNNGKEYDRLIGGKTDAAGKVEIHEMSMKDNIMKMRKLSEPLTIPAGQTVTLAPTGFHIMFMDLAKPFKEGETVNVELEFEKAGKVNVSFHVNPAKGSSAKAGDHSHH</sequence>
<dbReference type="InterPro" id="IPR058248">
    <property type="entry name" value="Lxx211020-like"/>
</dbReference>
<keyword evidence="2" id="KW-0732">Signal</keyword>
<feature type="chain" id="PRO_5016561661" description="YncI copper-binding domain-containing protein" evidence="2">
    <location>
        <begin position="25"/>
        <end position="340"/>
    </location>
</feature>
<name>A0A366E5L8_9HYPH</name>
<dbReference type="Pfam" id="PF07987">
    <property type="entry name" value="DUF1775"/>
    <property type="match status" value="1"/>
</dbReference>
<dbReference type="SUPFAM" id="SSF110087">
    <property type="entry name" value="DR1885-like metal-binding protein"/>
    <property type="match status" value="1"/>
</dbReference>
<evidence type="ECO:0000256" key="2">
    <source>
        <dbReference type="SAM" id="SignalP"/>
    </source>
</evidence>
<evidence type="ECO:0000256" key="1">
    <source>
        <dbReference type="SAM" id="MobiDB-lite"/>
    </source>
</evidence>
<accession>A0A366E5L8</accession>
<dbReference type="InterPro" id="IPR007410">
    <property type="entry name" value="LpqE-like"/>
</dbReference>
<dbReference type="Gene3D" id="2.60.40.1890">
    <property type="entry name" value="PCu(A)C copper chaperone"/>
    <property type="match status" value="1"/>
</dbReference>
<proteinExistence type="predicted"/>
<evidence type="ECO:0000259" key="3">
    <source>
        <dbReference type="Pfam" id="PF07987"/>
    </source>
</evidence>
<dbReference type="InterPro" id="IPR021174">
    <property type="entry name" value="UCP037139"/>
</dbReference>
<dbReference type="Proteomes" id="UP000252893">
    <property type="component" value="Unassembled WGS sequence"/>
</dbReference>
<organism evidence="4 5">
    <name type="scientific">Pseudochrobactrum asaccharolyticum</name>
    <dbReference type="NCBI Taxonomy" id="354351"/>
    <lineage>
        <taxon>Bacteria</taxon>
        <taxon>Pseudomonadati</taxon>
        <taxon>Pseudomonadota</taxon>
        <taxon>Alphaproteobacteria</taxon>
        <taxon>Hyphomicrobiales</taxon>
        <taxon>Brucellaceae</taxon>
        <taxon>Pseudochrobactrum</taxon>
    </lineage>
</organism>
<dbReference type="CDD" id="cd08545">
    <property type="entry name" value="YcnI_like"/>
    <property type="match status" value="1"/>
</dbReference>
<dbReference type="InterPro" id="IPR012533">
    <property type="entry name" value="YcnI-copper_dom"/>
</dbReference>
<dbReference type="PANTHER" id="PTHR36302">
    <property type="entry name" value="BLR7088 PROTEIN"/>
    <property type="match status" value="1"/>
</dbReference>
<dbReference type="Pfam" id="PF04314">
    <property type="entry name" value="PCuAC"/>
    <property type="match status" value="1"/>
</dbReference>
<feature type="compositionally biased region" description="Basic and acidic residues" evidence="1">
    <location>
        <begin position="178"/>
        <end position="196"/>
    </location>
</feature>
<dbReference type="Gene3D" id="2.60.40.2230">
    <property type="entry name" value="Uncharacterised protein YcnI-like PF07987, DUF1775"/>
    <property type="match status" value="1"/>
</dbReference>
<protein>
    <recommendedName>
        <fullName evidence="3">YncI copper-binding domain-containing protein</fullName>
    </recommendedName>
</protein>
<keyword evidence="5" id="KW-1185">Reference proteome</keyword>